<dbReference type="Proteomes" id="UP000030710">
    <property type="component" value="Unassembled WGS sequence"/>
</dbReference>
<proteinExistence type="predicted"/>
<dbReference type="HOGENOM" id="CLU_2534615_0_0_2"/>
<dbReference type="EMBL" id="KE356561">
    <property type="protein sequence ID" value="ERG93849.1"/>
    <property type="molecule type" value="Genomic_DNA"/>
</dbReference>
<organism evidence="1 2">
    <name type="scientific">Haloquadratum walsbyi J07HQW2</name>
    <dbReference type="NCBI Taxonomy" id="1238425"/>
    <lineage>
        <taxon>Archaea</taxon>
        <taxon>Methanobacteriati</taxon>
        <taxon>Methanobacteriota</taxon>
        <taxon>Stenosarchaea group</taxon>
        <taxon>Halobacteria</taxon>
        <taxon>Halobacteriales</taxon>
        <taxon>Haloferacaceae</taxon>
        <taxon>Haloquadratum</taxon>
    </lineage>
</organism>
<reference evidence="1 2" key="1">
    <citation type="journal article" date="2013" name="PLoS ONE">
        <title>Assembly-driven community genomics of a hypersaline microbial ecosystem.</title>
        <authorList>
            <person name="Podell S."/>
            <person name="Ugalde J.A."/>
            <person name="Narasingarao P."/>
            <person name="Banfield J.F."/>
            <person name="Heidelberg K.B."/>
            <person name="Allen E.E."/>
        </authorList>
    </citation>
    <scope>NUCLEOTIDE SEQUENCE [LARGE SCALE GENOMIC DNA]</scope>
    <source>
        <strain evidence="2">J07HQW2</strain>
    </source>
</reference>
<gene>
    <name evidence="1" type="ORF">J07HQW2_00283</name>
</gene>
<name>U1MU78_9EURY</name>
<sequence length="83" mass="9165">MNLLLRISHVVWEFGIGKVCQLSVCHVGVSEDRSREVDTREIGGPEVRTRDIGVTEGSTQEVSIREVGVWLNITGRDFVAVGN</sequence>
<evidence type="ECO:0000313" key="1">
    <source>
        <dbReference type="EMBL" id="ERG93849.1"/>
    </source>
</evidence>
<dbReference type="AlphaFoldDB" id="U1MU78"/>
<accession>U1MU78</accession>
<evidence type="ECO:0000313" key="2">
    <source>
        <dbReference type="Proteomes" id="UP000030710"/>
    </source>
</evidence>
<protein>
    <submittedName>
        <fullName evidence="1">Uncharacterized protein</fullName>
    </submittedName>
</protein>